<dbReference type="PRINTS" id="PR00449">
    <property type="entry name" value="RASTRNSFRMNG"/>
</dbReference>
<dbReference type="PROSITE" id="PS51419">
    <property type="entry name" value="RAB"/>
    <property type="match status" value="1"/>
</dbReference>
<accession>A0ABY6HWR3</accession>
<dbReference type="Pfam" id="PF00071">
    <property type="entry name" value="Ras"/>
    <property type="match status" value="1"/>
</dbReference>
<dbReference type="CDD" id="cd00154">
    <property type="entry name" value="Rab"/>
    <property type="match status" value="1"/>
</dbReference>
<keyword evidence="1" id="KW-0547">Nucleotide-binding</keyword>
<proteinExistence type="predicted"/>
<dbReference type="SUPFAM" id="SSF52540">
    <property type="entry name" value="P-loop containing nucleoside triphosphate hydrolases"/>
    <property type="match status" value="1"/>
</dbReference>
<organism evidence="2 3">
    <name type="scientific">Candidatus Lokiarchaeum ossiferum</name>
    <dbReference type="NCBI Taxonomy" id="2951803"/>
    <lineage>
        <taxon>Archaea</taxon>
        <taxon>Promethearchaeati</taxon>
        <taxon>Promethearchaeota</taxon>
        <taxon>Promethearchaeia</taxon>
        <taxon>Promethearchaeales</taxon>
        <taxon>Promethearchaeaceae</taxon>
        <taxon>Candidatus Lokiarchaeum</taxon>
    </lineage>
</organism>
<gene>
    <name evidence="2" type="ORF">NEF87_004253</name>
</gene>
<dbReference type="Gene3D" id="3.40.50.300">
    <property type="entry name" value="P-loop containing nucleotide triphosphate hydrolases"/>
    <property type="match status" value="1"/>
</dbReference>
<dbReference type="SMART" id="SM00175">
    <property type="entry name" value="RAB"/>
    <property type="match status" value="1"/>
</dbReference>
<dbReference type="InterPro" id="IPR005225">
    <property type="entry name" value="Small_GTP-bd"/>
</dbReference>
<evidence type="ECO:0000313" key="3">
    <source>
        <dbReference type="Proteomes" id="UP001208689"/>
    </source>
</evidence>
<evidence type="ECO:0000313" key="2">
    <source>
        <dbReference type="EMBL" id="UYP47968.1"/>
    </source>
</evidence>
<reference evidence="2" key="1">
    <citation type="submission" date="2022-09" db="EMBL/GenBank/DDBJ databases">
        <title>Actin cytoskeleton and complex cell architecture in an #Asgard archaeon.</title>
        <authorList>
            <person name="Ponce Toledo R.I."/>
            <person name="Schleper C."/>
            <person name="Rodrigues Oliveira T."/>
            <person name="Wollweber F."/>
            <person name="Xu J."/>
            <person name="Rittmann S."/>
            <person name="Klingl A."/>
            <person name="Pilhofer M."/>
        </authorList>
    </citation>
    <scope>NUCLEOTIDE SEQUENCE</scope>
    <source>
        <strain evidence="2">B-35</strain>
    </source>
</reference>
<dbReference type="PANTHER" id="PTHR47978">
    <property type="match status" value="1"/>
</dbReference>
<dbReference type="Proteomes" id="UP001208689">
    <property type="component" value="Chromosome"/>
</dbReference>
<dbReference type="NCBIfam" id="TIGR00231">
    <property type="entry name" value="small_GTP"/>
    <property type="match status" value="1"/>
</dbReference>
<dbReference type="InterPro" id="IPR001806">
    <property type="entry name" value="Small_GTPase"/>
</dbReference>
<name>A0ABY6HWR3_9ARCH</name>
<evidence type="ECO:0008006" key="4">
    <source>
        <dbReference type="Google" id="ProtNLM"/>
    </source>
</evidence>
<protein>
    <recommendedName>
        <fullName evidence="4">GTP-binding protein</fullName>
    </recommendedName>
</protein>
<sequence length="124" mass="14031">MIWDIGGQAQFSTMRNIYFKGSQGAIGVYDITMPESLLRLPGWTTTMQNAAGNIPLIVIGNKIDIAEEERRVNREEAEDLTSRLNATHIETSAKDGTNVEEMFMEIARQCYENAKRIEADQNFE</sequence>
<dbReference type="PROSITE" id="PS51421">
    <property type="entry name" value="RAS"/>
    <property type="match status" value="1"/>
</dbReference>
<evidence type="ECO:0000256" key="1">
    <source>
        <dbReference type="ARBA" id="ARBA00022741"/>
    </source>
</evidence>
<dbReference type="EMBL" id="CP104013">
    <property type="protein sequence ID" value="UYP47968.1"/>
    <property type="molecule type" value="Genomic_DNA"/>
</dbReference>
<dbReference type="InterPro" id="IPR027417">
    <property type="entry name" value="P-loop_NTPase"/>
</dbReference>
<keyword evidence="3" id="KW-1185">Reference proteome</keyword>
<dbReference type="SMART" id="SM00173">
    <property type="entry name" value="RAS"/>
    <property type="match status" value="1"/>
</dbReference>